<evidence type="ECO:0000313" key="8">
    <source>
        <dbReference type="Proteomes" id="UP000635885"/>
    </source>
</evidence>
<feature type="transmembrane region" description="Helical" evidence="5">
    <location>
        <begin position="64"/>
        <end position="91"/>
    </location>
</feature>
<feature type="transmembrane region" description="Helical" evidence="5">
    <location>
        <begin position="189"/>
        <end position="208"/>
    </location>
</feature>
<sequence>MKFQLIDIKYQSVFFDITLFSIQKELRMASFYSDPNKFYLFFTVILFLVDKINDRNKKVFELRFICLLGLLLSFSRVAMLICFLYIIFKFFEKRIGKYSEKALKIFVSTSLVLFISTFHLMKDFYNDFVGYFTVLIGREDSLRYSATLTEESRVLAWGYSLIKINSANWMGEKPFYWNSFFYMPPHNTFLSIILDVGIIGLLFYFLVFKALLIDWNKFSILILIVVPLFILDLQSFRIFYLILAFHIHQNDSSHLGKLKSN</sequence>
<keyword evidence="2 5" id="KW-0812">Transmembrane</keyword>
<dbReference type="Proteomes" id="UP000635885">
    <property type="component" value="Unassembled WGS sequence"/>
</dbReference>
<keyword evidence="8" id="KW-1185">Reference proteome</keyword>
<feature type="transmembrane region" description="Helical" evidence="5">
    <location>
        <begin position="220"/>
        <end position="247"/>
    </location>
</feature>
<organism evidence="7 8">
    <name type="scientific">Belliella aquatica</name>
    <dbReference type="NCBI Taxonomy" id="1323734"/>
    <lineage>
        <taxon>Bacteria</taxon>
        <taxon>Pseudomonadati</taxon>
        <taxon>Bacteroidota</taxon>
        <taxon>Cytophagia</taxon>
        <taxon>Cytophagales</taxon>
        <taxon>Cyclobacteriaceae</taxon>
        <taxon>Belliella</taxon>
    </lineage>
</organism>
<proteinExistence type="predicted"/>
<evidence type="ECO:0000256" key="5">
    <source>
        <dbReference type="SAM" id="Phobius"/>
    </source>
</evidence>
<evidence type="ECO:0000256" key="1">
    <source>
        <dbReference type="ARBA" id="ARBA00004141"/>
    </source>
</evidence>
<evidence type="ECO:0000256" key="3">
    <source>
        <dbReference type="ARBA" id="ARBA00022989"/>
    </source>
</evidence>
<gene>
    <name evidence="7" type="ORF">GCM10010993_14870</name>
</gene>
<reference evidence="8" key="1">
    <citation type="journal article" date="2019" name="Int. J. Syst. Evol. Microbiol.">
        <title>The Global Catalogue of Microorganisms (GCM) 10K type strain sequencing project: providing services to taxonomists for standard genome sequencing and annotation.</title>
        <authorList>
            <consortium name="The Broad Institute Genomics Platform"/>
            <consortium name="The Broad Institute Genome Sequencing Center for Infectious Disease"/>
            <person name="Wu L."/>
            <person name="Ma J."/>
        </authorList>
    </citation>
    <scope>NUCLEOTIDE SEQUENCE [LARGE SCALE GENOMIC DNA]</scope>
    <source>
        <strain evidence="8">CGMCC 1.12479</strain>
    </source>
</reference>
<feature type="transmembrane region" description="Helical" evidence="5">
    <location>
        <begin position="103"/>
        <end position="121"/>
    </location>
</feature>
<keyword evidence="3 5" id="KW-1133">Transmembrane helix</keyword>
<evidence type="ECO:0000313" key="7">
    <source>
        <dbReference type="EMBL" id="GGC37045.1"/>
    </source>
</evidence>
<evidence type="ECO:0000256" key="4">
    <source>
        <dbReference type="ARBA" id="ARBA00023136"/>
    </source>
</evidence>
<dbReference type="Pfam" id="PF04932">
    <property type="entry name" value="Wzy_C"/>
    <property type="match status" value="1"/>
</dbReference>
<comment type="caution">
    <text evidence="7">The sequence shown here is derived from an EMBL/GenBank/DDBJ whole genome shotgun (WGS) entry which is preliminary data.</text>
</comment>
<keyword evidence="4 5" id="KW-0472">Membrane</keyword>
<accession>A0ABQ1MCV6</accession>
<dbReference type="RefSeq" id="WP_188441306.1">
    <property type="nucleotide sequence ID" value="NZ_BMFD01000004.1"/>
</dbReference>
<dbReference type="InterPro" id="IPR007016">
    <property type="entry name" value="O-antigen_ligase-rel_domated"/>
</dbReference>
<protein>
    <recommendedName>
        <fullName evidence="6">O-antigen ligase-related domain-containing protein</fullName>
    </recommendedName>
</protein>
<dbReference type="EMBL" id="BMFD01000004">
    <property type="protein sequence ID" value="GGC37045.1"/>
    <property type="molecule type" value="Genomic_DNA"/>
</dbReference>
<evidence type="ECO:0000259" key="6">
    <source>
        <dbReference type="Pfam" id="PF04932"/>
    </source>
</evidence>
<evidence type="ECO:0000256" key="2">
    <source>
        <dbReference type="ARBA" id="ARBA00022692"/>
    </source>
</evidence>
<name>A0ABQ1MCV6_9BACT</name>
<feature type="domain" description="O-antigen ligase-related" evidence="6">
    <location>
        <begin position="64"/>
        <end position="205"/>
    </location>
</feature>
<comment type="subcellular location">
    <subcellularLocation>
        <location evidence="1">Membrane</location>
        <topology evidence="1">Multi-pass membrane protein</topology>
    </subcellularLocation>
</comment>